<name>A0A2N0VHR2_9BACT</name>
<organism evidence="1 2">
    <name type="scientific">Rhodohalobacter barkolensis</name>
    <dbReference type="NCBI Taxonomy" id="2053187"/>
    <lineage>
        <taxon>Bacteria</taxon>
        <taxon>Pseudomonadati</taxon>
        <taxon>Balneolota</taxon>
        <taxon>Balneolia</taxon>
        <taxon>Balneolales</taxon>
        <taxon>Balneolaceae</taxon>
        <taxon>Rhodohalobacter</taxon>
    </lineage>
</organism>
<dbReference type="OrthoDB" id="1119698at2"/>
<gene>
    <name evidence="1" type="ORF">CWD77_08935</name>
</gene>
<dbReference type="Pfam" id="PF13366">
    <property type="entry name" value="PDDEXK_3"/>
    <property type="match status" value="1"/>
</dbReference>
<sequence>MHENDLSYEIRGAVFKVHSTLGPGLLESVYETAIAHEMRKKGIDVQTQFGLPVVYDDIRMDQGFRLDLLVNNKVIVEIKSVENLLNVHHKQLLTYLKLSNLKLGLLINFNCIDLNKSMTRIVNNL</sequence>
<dbReference type="Proteomes" id="UP000233398">
    <property type="component" value="Unassembled WGS sequence"/>
</dbReference>
<dbReference type="RefSeq" id="WP_101073430.1">
    <property type="nucleotide sequence ID" value="NZ_PISP01000002.1"/>
</dbReference>
<accession>A0A2N0VHR2</accession>
<evidence type="ECO:0000313" key="2">
    <source>
        <dbReference type="Proteomes" id="UP000233398"/>
    </source>
</evidence>
<keyword evidence="2" id="KW-1185">Reference proteome</keyword>
<dbReference type="AlphaFoldDB" id="A0A2N0VHR2"/>
<protein>
    <submittedName>
        <fullName evidence="1">GxxExxY protein</fullName>
    </submittedName>
</protein>
<dbReference type="NCBIfam" id="TIGR04256">
    <property type="entry name" value="GxxExxY"/>
    <property type="match status" value="1"/>
</dbReference>
<dbReference type="EMBL" id="PISP01000002">
    <property type="protein sequence ID" value="PKD43678.1"/>
    <property type="molecule type" value="Genomic_DNA"/>
</dbReference>
<proteinExistence type="predicted"/>
<reference evidence="1 2" key="1">
    <citation type="submission" date="2017-11" db="EMBL/GenBank/DDBJ databases">
        <title>Rhodohalobacter 15182 sp. nov., isolated from a salt lake.</title>
        <authorList>
            <person name="Han S."/>
        </authorList>
    </citation>
    <scope>NUCLEOTIDE SEQUENCE [LARGE SCALE GENOMIC DNA]</scope>
    <source>
        <strain evidence="1 2">15182</strain>
    </source>
</reference>
<evidence type="ECO:0000313" key="1">
    <source>
        <dbReference type="EMBL" id="PKD43678.1"/>
    </source>
</evidence>
<dbReference type="InterPro" id="IPR026350">
    <property type="entry name" value="GxxExxY"/>
</dbReference>
<comment type="caution">
    <text evidence="1">The sequence shown here is derived from an EMBL/GenBank/DDBJ whole genome shotgun (WGS) entry which is preliminary data.</text>
</comment>